<dbReference type="Gene3D" id="1.10.110.10">
    <property type="entry name" value="Plant lipid-transfer and hydrophobic proteins"/>
    <property type="match status" value="1"/>
</dbReference>
<keyword evidence="8" id="KW-1185">Reference proteome</keyword>
<feature type="signal peptide" evidence="5">
    <location>
        <begin position="1"/>
        <end position="25"/>
    </location>
</feature>
<dbReference type="Proteomes" id="UP000237000">
    <property type="component" value="Unassembled WGS sequence"/>
</dbReference>
<proteinExistence type="predicted"/>
<evidence type="ECO:0000259" key="6">
    <source>
        <dbReference type="Pfam" id="PF14368"/>
    </source>
</evidence>
<protein>
    <submittedName>
        <fullName evidence="7">Bifunctional inhibitor/plant lipid transfer protein/seed storage helical domain containing protein</fullName>
    </submittedName>
</protein>
<dbReference type="InParanoid" id="A0A2P5FWH1"/>
<dbReference type="InterPro" id="IPR016140">
    <property type="entry name" value="Bifunc_inhib/LTP/seed_store"/>
</dbReference>
<evidence type="ECO:0000256" key="1">
    <source>
        <dbReference type="ARBA" id="ARBA00003211"/>
    </source>
</evidence>
<feature type="chain" id="PRO_5015152654" evidence="5">
    <location>
        <begin position="26"/>
        <end position="240"/>
    </location>
</feature>
<name>A0A2P5FWH1_TREOI</name>
<evidence type="ECO:0000256" key="5">
    <source>
        <dbReference type="SAM" id="SignalP"/>
    </source>
</evidence>
<dbReference type="AlphaFoldDB" id="A0A2P5FWH1"/>
<feature type="domain" description="Bifunctional inhibitor/plant lipid transfer protein/seed storage helical" evidence="6">
    <location>
        <begin position="32"/>
        <end position="114"/>
    </location>
</feature>
<evidence type="ECO:0000256" key="2">
    <source>
        <dbReference type="ARBA" id="ARBA00022448"/>
    </source>
</evidence>
<keyword evidence="5" id="KW-0732">Signal</keyword>
<keyword evidence="2" id="KW-0813">Transport</keyword>
<comment type="caution">
    <text evidence="7">The sequence shown here is derived from an EMBL/GenBank/DDBJ whole genome shotgun (WGS) entry which is preliminary data.</text>
</comment>
<feature type="compositionally biased region" description="Polar residues" evidence="4">
    <location>
        <begin position="141"/>
        <end position="163"/>
    </location>
</feature>
<dbReference type="Pfam" id="PF14368">
    <property type="entry name" value="LTP_2"/>
    <property type="match status" value="1"/>
</dbReference>
<evidence type="ECO:0000256" key="3">
    <source>
        <dbReference type="ARBA" id="ARBA00023121"/>
    </source>
</evidence>
<dbReference type="GO" id="GO:0008289">
    <property type="term" value="F:lipid binding"/>
    <property type="evidence" value="ECO:0007669"/>
    <property type="project" value="UniProtKB-KW"/>
</dbReference>
<accession>A0A2P5FWH1</accession>
<evidence type="ECO:0000256" key="4">
    <source>
        <dbReference type="SAM" id="MobiDB-lite"/>
    </source>
</evidence>
<sequence length="240" mass="25011">MALPAYSSMIITPLVISALLCFTMAQPPAPVQSPPSQPEAVCVGELVLFSPCLSFVSSPPNNLSATAPSRCCDAFLSSINSGDAFCLCYLLRQPRILGFPLNQSRILALPVVCSPGNRESAGSGNLETLCSGSEALPPLQNVTIPGVSNTSASGSNNQSSPLTSLPPKSHNASAPSSLPLDSKNPRRKSSPPPELAKGPQAPPSSSAELPRSAVGDRFYSTTSWFQKGLLVFLLLVSTCL</sequence>
<feature type="region of interest" description="Disordered" evidence="4">
    <location>
        <begin position="141"/>
        <end position="211"/>
    </location>
</feature>
<reference evidence="8" key="1">
    <citation type="submission" date="2016-06" db="EMBL/GenBank/DDBJ databases">
        <title>Parallel loss of symbiosis genes in relatives of nitrogen-fixing non-legume Parasponia.</title>
        <authorList>
            <person name="Van Velzen R."/>
            <person name="Holmer R."/>
            <person name="Bu F."/>
            <person name="Rutten L."/>
            <person name="Van Zeijl A."/>
            <person name="Liu W."/>
            <person name="Santuari L."/>
            <person name="Cao Q."/>
            <person name="Sharma T."/>
            <person name="Shen D."/>
            <person name="Roswanjaya Y."/>
            <person name="Wardhani T."/>
            <person name="Kalhor M.S."/>
            <person name="Jansen J."/>
            <person name="Van den Hoogen J."/>
            <person name="Gungor B."/>
            <person name="Hartog M."/>
            <person name="Hontelez J."/>
            <person name="Verver J."/>
            <person name="Yang W.-C."/>
            <person name="Schijlen E."/>
            <person name="Repin R."/>
            <person name="Schilthuizen M."/>
            <person name="Schranz E."/>
            <person name="Heidstra R."/>
            <person name="Miyata K."/>
            <person name="Fedorova E."/>
            <person name="Kohlen W."/>
            <person name="Bisseling T."/>
            <person name="Smit S."/>
            <person name="Geurts R."/>
        </authorList>
    </citation>
    <scope>NUCLEOTIDE SEQUENCE [LARGE SCALE GENOMIC DNA]</scope>
    <source>
        <strain evidence="8">cv. RG33-2</strain>
    </source>
</reference>
<dbReference type="OrthoDB" id="786778at2759"/>
<dbReference type="STRING" id="63057.A0A2P5FWH1"/>
<evidence type="ECO:0000313" key="8">
    <source>
        <dbReference type="Proteomes" id="UP000237000"/>
    </source>
</evidence>
<dbReference type="PANTHER" id="PTHR35747:SF2">
    <property type="entry name" value="NON-SPECIFIC LIPID TRANSFER PROTEIN GPI-ANCHORED 25"/>
    <property type="match status" value="1"/>
</dbReference>
<gene>
    <name evidence="7" type="ORF">TorRG33x02_019130</name>
</gene>
<keyword evidence="3" id="KW-0446">Lipid-binding</keyword>
<dbReference type="InterPro" id="IPR036312">
    <property type="entry name" value="Bifun_inhib/LTP/seed_sf"/>
</dbReference>
<dbReference type="InterPro" id="IPR053353">
    <property type="entry name" value="Plant_LTP_GPI-anchored"/>
</dbReference>
<dbReference type="SUPFAM" id="SSF47699">
    <property type="entry name" value="Bifunctional inhibitor/lipid-transfer protein/seed storage 2S albumin"/>
    <property type="match status" value="1"/>
</dbReference>
<comment type="function">
    <text evidence="1">Plant non-specific lipid-transfer proteins transfer phospholipids as well as galactolipids across membranes. May play a role in wax or cutin deposition in the cell walls of expanding epidermal cells and certain secretory tissues.</text>
</comment>
<organism evidence="7 8">
    <name type="scientific">Trema orientale</name>
    <name type="common">Charcoal tree</name>
    <name type="synonym">Celtis orientalis</name>
    <dbReference type="NCBI Taxonomy" id="63057"/>
    <lineage>
        <taxon>Eukaryota</taxon>
        <taxon>Viridiplantae</taxon>
        <taxon>Streptophyta</taxon>
        <taxon>Embryophyta</taxon>
        <taxon>Tracheophyta</taxon>
        <taxon>Spermatophyta</taxon>
        <taxon>Magnoliopsida</taxon>
        <taxon>eudicotyledons</taxon>
        <taxon>Gunneridae</taxon>
        <taxon>Pentapetalae</taxon>
        <taxon>rosids</taxon>
        <taxon>fabids</taxon>
        <taxon>Rosales</taxon>
        <taxon>Cannabaceae</taxon>
        <taxon>Trema</taxon>
    </lineage>
</organism>
<dbReference type="PANTHER" id="PTHR35747">
    <property type="entry name" value="BIFUNCTIONAL INHIBITOR/LIPID-TRANSFER PROTEIN/SEED STORAGE 2S ALBUMIN SUPERFAMILY PROTEIN"/>
    <property type="match status" value="1"/>
</dbReference>
<dbReference type="EMBL" id="JXTC01000005">
    <property type="protein sequence ID" value="POO02129.1"/>
    <property type="molecule type" value="Genomic_DNA"/>
</dbReference>
<dbReference type="CDD" id="cd00010">
    <property type="entry name" value="AAI_LTSS"/>
    <property type="match status" value="1"/>
</dbReference>
<evidence type="ECO:0000313" key="7">
    <source>
        <dbReference type="EMBL" id="POO02129.1"/>
    </source>
</evidence>